<keyword evidence="9" id="KW-0067">ATP-binding</keyword>
<sequence>MNVIQLNEKTHHGVLFEAVRVVKAGGVICYPTDTIYGLGGNALEAGVARRIRRIKKRPEEKGMIILVRDVTMARMYAYIDLWTETLLGDLWPGPITVVLQKKDTMPDIVSGGKETIALRMPHFLFVNELAKQIDFPLIATSANVSGDSNQPRTLASFLAAMRSARYKPDLAIDAGELPNHEPSTVLDLTNRKNPVILRHGVLSKSDLDQMLAKHL</sequence>
<dbReference type="EMBL" id="JACOZA010000081">
    <property type="protein sequence ID" value="MBI2097116.1"/>
    <property type="molecule type" value="Genomic_DNA"/>
</dbReference>
<dbReference type="GO" id="GO:0006450">
    <property type="term" value="P:regulation of translational fidelity"/>
    <property type="evidence" value="ECO:0007669"/>
    <property type="project" value="TreeGrafter"/>
</dbReference>
<dbReference type="SUPFAM" id="SSF55821">
    <property type="entry name" value="YrdC/RibB"/>
    <property type="match status" value="1"/>
</dbReference>
<keyword evidence="4" id="KW-0963">Cytoplasm</keyword>
<dbReference type="Gene3D" id="3.90.870.10">
    <property type="entry name" value="DHBP synthase"/>
    <property type="match status" value="1"/>
</dbReference>
<dbReference type="GO" id="GO:0061710">
    <property type="term" value="F:L-threonylcarbamoyladenylate synthase"/>
    <property type="evidence" value="ECO:0007669"/>
    <property type="project" value="UniProtKB-EC"/>
</dbReference>
<keyword evidence="8" id="KW-0547">Nucleotide-binding</keyword>
<dbReference type="InterPro" id="IPR050156">
    <property type="entry name" value="TC-AMP_synthase_SUA5"/>
</dbReference>
<keyword evidence="5" id="KW-0808">Transferase</keyword>
<evidence type="ECO:0000256" key="10">
    <source>
        <dbReference type="ARBA" id="ARBA00029774"/>
    </source>
</evidence>
<dbReference type="GO" id="GO:0003725">
    <property type="term" value="F:double-stranded RNA binding"/>
    <property type="evidence" value="ECO:0007669"/>
    <property type="project" value="InterPro"/>
</dbReference>
<dbReference type="Proteomes" id="UP000724148">
    <property type="component" value="Unassembled WGS sequence"/>
</dbReference>
<organism evidence="13 14">
    <name type="scientific">Candidatus Sungiibacteriota bacterium</name>
    <dbReference type="NCBI Taxonomy" id="2750080"/>
    <lineage>
        <taxon>Bacteria</taxon>
        <taxon>Candidatus Sungiibacteriota</taxon>
    </lineage>
</organism>
<dbReference type="InterPro" id="IPR006070">
    <property type="entry name" value="Sua5-like_dom"/>
</dbReference>
<dbReference type="GO" id="GO:0005737">
    <property type="term" value="C:cytoplasm"/>
    <property type="evidence" value="ECO:0007669"/>
    <property type="project" value="UniProtKB-SubCell"/>
</dbReference>
<evidence type="ECO:0000256" key="7">
    <source>
        <dbReference type="ARBA" id="ARBA00022695"/>
    </source>
</evidence>
<evidence type="ECO:0000256" key="4">
    <source>
        <dbReference type="ARBA" id="ARBA00022490"/>
    </source>
</evidence>
<evidence type="ECO:0000256" key="3">
    <source>
        <dbReference type="ARBA" id="ARBA00012584"/>
    </source>
</evidence>
<evidence type="ECO:0000256" key="1">
    <source>
        <dbReference type="ARBA" id="ARBA00004496"/>
    </source>
</evidence>
<dbReference type="AlphaFoldDB" id="A0A931SBZ8"/>
<dbReference type="PANTHER" id="PTHR17490">
    <property type="entry name" value="SUA5"/>
    <property type="match status" value="1"/>
</dbReference>
<proteinExistence type="inferred from homology"/>
<name>A0A931SBZ8_9BACT</name>
<keyword evidence="6" id="KW-0819">tRNA processing</keyword>
<evidence type="ECO:0000313" key="14">
    <source>
        <dbReference type="Proteomes" id="UP000724148"/>
    </source>
</evidence>
<feature type="domain" description="YrdC-like" evidence="12">
    <location>
        <begin position="12"/>
        <end position="202"/>
    </location>
</feature>
<evidence type="ECO:0000259" key="12">
    <source>
        <dbReference type="PROSITE" id="PS51163"/>
    </source>
</evidence>
<evidence type="ECO:0000256" key="2">
    <source>
        <dbReference type="ARBA" id="ARBA00007663"/>
    </source>
</evidence>
<dbReference type="NCBIfam" id="TIGR00057">
    <property type="entry name" value="L-threonylcarbamoyladenylate synthase"/>
    <property type="match status" value="1"/>
</dbReference>
<evidence type="ECO:0000313" key="13">
    <source>
        <dbReference type="EMBL" id="MBI2097116.1"/>
    </source>
</evidence>
<dbReference type="PROSITE" id="PS51163">
    <property type="entry name" value="YRDC"/>
    <property type="match status" value="1"/>
</dbReference>
<evidence type="ECO:0000256" key="8">
    <source>
        <dbReference type="ARBA" id="ARBA00022741"/>
    </source>
</evidence>
<reference evidence="13" key="1">
    <citation type="submission" date="2020-07" db="EMBL/GenBank/DDBJ databases">
        <title>Huge and variable diversity of episymbiotic CPR bacteria and DPANN archaea in groundwater ecosystems.</title>
        <authorList>
            <person name="He C.Y."/>
            <person name="Keren R."/>
            <person name="Whittaker M."/>
            <person name="Farag I.F."/>
            <person name="Doudna J."/>
            <person name="Cate J.H.D."/>
            <person name="Banfield J.F."/>
        </authorList>
    </citation>
    <scope>NUCLEOTIDE SEQUENCE</scope>
    <source>
        <strain evidence="13">NC_groundwater_193_Ag_S-0.1um_51_7</strain>
    </source>
</reference>
<dbReference type="InterPro" id="IPR017945">
    <property type="entry name" value="DHBP_synth_RibB-like_a/b_dom"/>
</dbReference>
<accession>A0A931SBZ8</accession>
<dbReference type="GO" id="GO:0000049">
    <property type="term" value="F:tRNA binding"/>
    <property type="evidence" value="ECO:0007669"/>
    <property type="project" value="TreeGrafter"/>
</dbReference>
<comment type="subcellular location">
    <subcellularLocation>
        <location evidence="1">Cytoplasm</location>
    </subcellularLocation>
</comment>
<evidence type="ECO:0000256" key="9">
    <source>
        <dbReference type="ARBA" id="ARBA00022840"/>
    </source>
</evidence>
<gene>
    <name evidence="13" type="ORF">HYT40_03150</name>
</gene>
<evidence type="ECO:0000256" key="11">
    <source>
        <dbReference type="ARBA" id="ARBA00048366"/>
    </source>
</evidence>
<dbReference type="EC" id="2.7.7.87" evidence="3"/>
<comment type="catalytic activity">
    <reaction evidence="11">
        <text>L-threonine + hydrogencarbonate + ATP = L-threonylcarbamoyladenylate + diphosphate + H2O</text>
        <dbReference type="Rhea" id="RHEA:36407"/>
        <dbReference type="ChEBI" id="CHEBI:15377"/>
        <dbReference type="ChEBI" id="CHEBI:17544"/>
        <dbReference type="ChEBI" id="CHEBI:30616"/>
        <dbReference type="ChEBI" id="CHEBI:33019"/>
        <dbReference type="ChEBI" id="CHEBI:57926"/>
        <dbReference type="ChEBI" id="CHEBI:73682"/>
        <dbReference type="EC" id="2.7.7.87"/>
    </reaction>
</comment>
<protein>
    <recommendedName>
        <fullName evidence="10">L-threonylcarbamoyladenylate synthase</fullName>
        <ecNumber evidence="3">2.7.7.87</ecNumber>
    </recommendedName>
    <alternativeName>
        <fullName evidence="10">L-threonylcarbamoyladenylate synthase</fullName>
    </alternativeName>
</protein>
<dbReference type="GO" id="GO:0008033">
    <property type="term" value="P:tRNA processing"/>
    <property type="evidence" value="ECO:0007669"/>
    <property type="project" value="UniProtKB-KW"/>
</dbReference>
<dbReference type="GO" id="GO:0005524">
    <property type="term" value="F:ATP binding"/>
    <property type="evidence" value="ECO:0007669"/>
    <property type="project" value="UniProtKB-KW"/>
</dbReference>
<dbReference type="PANTHER" id="PTHR17490:SF16">
    <property type="entry name" value="THREONYLCARBAMOYL-AMP SYNTHASE"/>
    <property type="match status" value="1"/>
</dbReference>
<dbReference type="Pfam" id="PF01300">
    <property type="entry name" value="Sua5_yciO_yrdC"/>
    <property type="match status" value="1"/>
</dbReference>
<comment type="caution">
    <text evidence="13">The sequence shown here is derived from an EMBL/GenBank/DDBJ whole genome shotgun (WGS) entry which is preliminary data.</text>
</comment>
<evidence type="ECO:0000256" key="5">
    <source>
        <dbReference type="ARBA" id="ARBA00022679"/>
    </source>
</evidence>
<comment type="similarity">
    <text evidence="2">Belongs to the SUA5 family.</text>
</comment>
<evidence type="ECO:0000256" key="6">
    <source>
        <dbReference type="ARBA" id="ARBA00022694"/>
    </source>
</evidence>
<keyword evidence="7" id="KW-0548">Nucleotidyltransferase</keyword>